<evidence type="ECO:0000313" key="2">
    <source>
        <dbReference type="EMBL" id="CAA9997550.1"/>
    </source>
</evidence>
<name>A0A6H5G480_9HEMI</name>
<feature type="region of interest" description="Disordered" evidence="1">
    <location>
        <begin position="1"/>
        <end position="21"/>
    </location>
</feature>
<proteinExistence type="predicted"/>
<accession>A0A6H5G480</accession>
<keyword evidence="3" id="KW-1185">Reference proteome</keyword>
<dbReference type="Proteomes" id="UP000479000">
    <property type="component" value="Unassembled WGS sequence"/>
</dbReference>
<evidence type="ECO:0000256" key="1">
    <source>
        <dbReference type="SAM" id="MobiDB-lite"/>
    </source>
</evidence>
<dbReference type="AlphaFoldDB" id="A0A6H5G480"/>
<feature type="compositionally biased region" description="Basic and acidic residues" evidence="1">
    <location>
        <begin position="135"/>
        <end position="151"/>
    </location>
</feature>
<gene>
    <name evidence="2" type="ORF">NTEN_LOCUS3844</name>
</gene>
<evidence type="ECO:0000313" key="3">
    <source>
        <dbReference type="Proteomes" id="UP000479000"/>
    </source>
</evidence>
<feature type="region of interest" description="Disordered" evidence="1">
    <location>
        <begin position="127"/>
        <end position="164"/>
    </location>
</feature>
<protein>
    <submittedName>
        <fullName evidence="2">Uncharacterized protein</fullName>
    </submittedName>
</protein>
<sequence>MVSPKGRIQQSRESKSRSSKSLVTNLANRQKVLDQNRTEIVVDEVCLRRCHGEHRWRGLSATPLLKFRIAEALKRAYCRKLKTPPSVIGRLTIGVTRGSELERTRILGRDEDGRTFADRILLTGGRRLSAGTRPPLRDAARSGDETRDAHLSRTGGQMLRSARR</sequence>
<reference evidence="2 3" key="1">
    <citation type="submission" date="2020-02" db="EMBL/GenBank/DDBJ databases">
        <authorList>
            <person name="Ferguson B K."/>
        </authorList>
    </citation>
    <scope>NUCLEOTIDE SEQUENCE [LARGE SCALE GENOMIC DNA]</scope>
</reference>
<dbReference type="EMBL" id="CADCXU010005883">
    <property type="protein sequence ID" value="CAA9997550.1"/>
    <property type="molecule type" value="Genomic_DNA"/>
</dbReference>
<organism evidence="2 3">
    <name type="scientific">Nesidiocoris tenuis</name>
    <dbReference type="NCBI Taxonomy" id="355587"/>
    <lineage>
        <taxon>Eukaryota</taxon>
        <taxon>Metazoa</taxon>
        <taxon>Ecdysozoa</taxon>
        <taxon>Arthropoda</taxon>
        <taxon>Hexapoda</taxon>
        <taxon>Insecta</taxon>
        <taxon>Pterygota</taxon>
        <taxon>Neoptera</taxon>
        <taxon>Paraneoptera</taxon>
        <taxon>Hemiptera</taxon>
        <taxon>Heteroptera</taxon>
        <taxon>Panheteroptera</taxon>
        <taxon>Cimicomorpha</taxon>
        <taxon>Miridae</taxon>
        <taxon>Dicyphina</taxon>
        <taxon>Nesidiocoris</taxon>
    </lineage>
</organism>